<evidence type="ECO:0000313" key="2">
    <source>
        <dbReference type="EMBL" id="KAF1985565.1"/>
    </source>
</evidence>
<protein>
    <submittedName>
        <fullName evidence="2">Uncharacterized protein</fullName>
    </submittedName>
</protein>
<dbReference type="AlphaFoldDB" id="A0A6G1GXA4"/>
<evidence type="ECO:0000256" key="1">
    <source>
        <dbReference type="SAM" id="MobiDB-lite"/>
    </source>
</evidence>
<organism evidence="2 3">
    <name type="scientific">Aulographum hederae CBS 113979</name>
    <dbReference type="NCBI Taxonomy" id="1176131"/>
    <lineage>
        <taxon>Eukaryota</taxon>
        <taxon>Fungi</taxon>
        <taxon>Dikarya</taxon>
        <taxon>Ascomycota</taxon>
        <taxon>Pezizomycotina</taxon>
        <taxon>Dothideomycetes</taxon>
        <taxon>Pleosporomycetidae</taxon>
        <taxon>Aulographales</taxon>
        <taxon>Aulographaceae</taxon>
    </lineage>
</organism>
<reference evidence="2" key="1">
    <citation type="journal article" date="2020" name="Stud. Mycol.">
        <title>101 Dothideomycetes genomes: a test case for predicting lifestyles and emergence of pathogens.</title>
        <authorList>
            <person name="Haridas S."/>
            <person name="Albert R."/>
            <person name="Binder M."/>
            <person name="Bloem J."/>
            <person name="Labutti K."/>
            <person name="Salamov A."/>
            <person name="Andreopoulos B."/>
            <person name="Baker S."/>
            <person name="Barry K."/>
            <person name="Bills G."/>
            <person name="Bluhm B."/>
            <person name="Cannon C."/>
            <person name="Castanera R."/>
            <person name="Culley D."/>
            <person name="Daum C."/>
            <person name="Ezra D."/>
            <person name="Gonzalez J."/>
            <person name="Henrissat B."/>
            <person name="Kuo A."/>
            <person name="Liang C."/>
            <person name="Lipzen A."/>
            <person name="Lutzoni F."/>
            <person name="Magnuson J."/>
            <person name="Mondo S."/>
            <person name="Nolan M."/>
            <person name="Ohm R."/>
            <person name="Pangilinan J."/>
            <person name="Park H.-J."/>
            <person name="Ramirez L."/>
            <person name="Alfaro M."/>
            <person name="Sun H."/>
            <person name="Tritt A."/>
            <person name="Yoshinaga Y."/>
            <person name="Zwiers L.-H."/>
            <person name="Turgeon B."/>
            <person name="Goodwin S."/>
            <person name="Spatafora J."/>
            <person name="Crous P."/>
            <person name="Grigoriev I."/>
        </authorList>
    </citation>
    <scope>NUCLEOTIDE SEQUENCE</scope>
    <source>
        <strain evidence="2">CBS 113979</strain>
    </source>
</reference>
<keyword evidence="3" id="KW-1185">Reference proteome</keyword>
<name>A0A6G1GXA4_9PEZI</name>
<dbReference type="EMBL" id="ML977161">
    <property type="protein sequence ID" value="KAF1985565.1"/>
    <property type="molecule type" value="Genomic_DNA"/>
</dbReference>
<proteinExistence type="predicted"/>
<dbReference type="Proteomes" id="UP000800041">
    <property type="component" value="Unassembled WGS sequence"/>
</dbReference>
<feature type="compositionally biased region" description="Pro residues" evidence="1">
    <location>
        <begin position="96"/>
        <end position="109"/>
    </location>
</feature>
<evidence type="ECO:0000313" key="3">
    <source>
        <dbReference type="Proteomes" id="UP000800041"/>
    </source>
</evidence>
<feature type="region of interest" description="Disordered" evidence="1">
    <location>
        <begin position="85"/>
        <end position="119"/>
    </location>
</feature>
<feature type="compositionally biased region" description="Low complexity" evidence="1">
    <location>
        <begin position="86"/>
        <end position="95"/>
    </location>
</feature>
<sequence>MAVYEAMSIIWLRYKGWELNTFLESTANPNGFLSRCGYLSAIERAFREYDEPRDDARQGFSRAFFEIRGPRGALQEFLSRQLAVGPAPRAATSAPSAPPSAPPPAPPAPLKMCHTRIPT</sequence>
<gene>
    <name evidence="2" type="ORF">K402DRAFT_394545</name>
</gene>
<accession>A0A6G1GXA4</accession>